<accession>A0A2S6IQN8</accession>
<name>A0A2S6IQN8_9FLAO</name>
<protein>
    <submittedName>
        <fullName evidence="2">SnoaL-like protein</fullName>
    </submittedName>
</protein>
<reference evidence="2 3" key="1">
    <citation type="submission" date="2018-02" db="EMBL/GenBank/DDBJ databases">
        <title>Genomic Encyclopedia of Archaeal and Bacterial Type Strains, Phase II (KMG-II): from individual species to whole genera.</title>
        <authorList>
            <person name="Goeker M."/>
        </authorList>
    </citation>
    <scope>NUCLEOTIDE SEQUENCE [LARGE SCALE GENOMIC DNA]</scope>
    <source>
        <strain evidence="2 3">DSM 16809</strain>
    </source>
</reference>
<evidence type="ECO:0000313" key="3">
    <source>
        <dbReference type="Proteomes" id="UP000239002"/>
    </source>
</evidence>
<proteinExistence type="predicted"/>
<evidence type="ECO:0000313" key="2">
    <source>
        <dbReference type="EMBL" id="PPK96557.1"/>
    </source>
</evidence>
<feature type="domain" description="SnoaL-like" evidence="1">
    <location>
        <begin position="67"/>
        <end position="175"/>
    </location>
</feature>
<dbReference type="Proteomes" id="UP000239002">
    <property type="component" value="Unassembled WGS sequence"/>
</dbReference>
<sequence>MSRTRTLFEDPSYYLFKFRDSRQFALRITILSLSLLPMKQFLLLLSVILISSCATQKAINPNDVEPSIDAWHEAAAQADFKKYFDLMTTDGVFIGTDATENWQIAEFKAFSKPYFDKGKAWSFTALERHVYSENGVVYFDELLDTQMGICRGSGVMKMEDGNWKIAHYVLSIAVPNENVSSLTQLKKEWDAEYMKKLRAQ</sequence>
<dbReference type="AlphaFoldDB" id="A0A2S6IQN8"/>
<dbReference type="InterPro" id="IPR032710">
    <property type="entry name" value="NTF2-like_dom_sf"/>
</dbReference>
<dbReference type="InterPro" id="IPR037401">
    <property type="entry name" value="SnoaL-like"/>
</dbReference>
<dbReference type="Gene3D" id="3.10.450.50">
    <property type="match status" value="1"/>
</dbReference>
<dbReference type="Pfam" id="PF13474">
    <property type="entry name" value="SnoaL_3"/>
    <property type="match status" value="1"/>
</dbReference>
<comment type="caution">
    <text evidence="2">The sequence shown here is derived from an EMBL/GenBank/DDBJ whole genome shotgun (WGS) entry which is preliminary data.</text>
</comment>
<evidence type="ECO:0000259" key="1">
    <source>
        <dbReference type="Pfam" id="PF13474"/>
    </source>
</evidence>
<dbReference type="EMBL" id="PTJE01000001">
    <property type="protein sequence ID" value="PPK96557.1"/>
    <property type="molecule type" value="Genomic_DNA"/>
</dbReference>
<organism evidence="2 3">
    <name type="scientific">Nonlabens xylanidelens</name>
    <dbReference type="NCBI Taxonomy" id="191564"/>
    <lineage>
        <taxon>Bacteria</taxon>
        <taxon>Pseudomonadati</taxon>
        <taxon>Bacteroidota</taxon>
        <taxon>Flavobacteriia</taxon>
        <taxon>Flavobacteriales</taxon>
        <taxon>Flavobacteriaceae</taxon>
        <taxon>Nonlabens</taxon>
    </lineage>
</organism>
<dbReference type="SUPFAM" id="SSF54427">
    <property type="entry name" value="NTF2-like"/>
    <property type="match status" value="1"/>
</dbReference>
<keyword evidence="3" id="KW-1185">Reference proteome</keyword>
<gene>
    <name evidence="2" type="ORF">LY01_00380</name>
</gene>